<dbReference type="Proteomes" id="UP000587991">
    <property type="component" value="Unassembled WGS sequence"/>
</dbReference>
<dbReference type="PROSITE" id="PS51471">
    <property type="entry name" value="FE2OG_OXY"/>
    <property type="match status" value="1"/>
</dbReference>
<organism evidence="8 9">
    <name type="scientific">Leeia aquatica</name>
    <dbReference type="NCBI Taxonomy" id="2725557"/>
    <lineage>
        <taxon>Bacteria</taxon>
        <taxon>Pseudomonadati</taxon>
        <taxon>Pseudomonadota</taxon>
        <taxon>Betaproteobacteria</taxon>
        <taxon>Neisseriales</taxon>
        <taxon>Leeiaceae</taxon>
        <taxon>Leeia</taxon>
    </lineage>
</organism>
<dbReference type="GO" id="GO:0031418">
    <property type="term" value="F:L-ascorbic acid binding"/>
    <property type="evidence" value="ECO:0007669"/>
    <property type="project" value="UniProtKB-KW"/>
</dbReference>
<keyword evidence="9" id="KW-1185">Reference proteome</keyword>
<dbReference type="InterPro" id="IPR006620">
    <property type="entry name" value="Pro_4_hyd_alph"/>
</dbReference>
<dbReference type="SMART" id="SM00702">
    <property type="entry name" value="P4Hc"/>
    <property type="match status" value="1"/>
</dbReference>
<dbReference type="PANTHER" id="PTHR12907">
    <property type="entry name" value="EGL NINE HOMOLOG-RELATED"/>
    <property type="match status" value="1"/>
</dbReference>
<keyword evidence="6" id="KW-0408">Iron</keyword>
<comment type="caution">
    <text evidence="8">The sequence shown here is derived from an EMBL/GenBank/DDBJ whole genome shotgun (WGS) entry which is preliminary data.</text>
</comment>
<dbReference type="AlphaFoldDB" id="A0A847SC56"/>
<dbReference type="Pfam" id="PF13640">
    <property type="entry name" value="2OG-FeII_Oxy_3"/>
    <property type="match status" value="1"/>
</dbReference>
<protein>
    <submittedName>
        <fullName evidence="8">2OG-Fe(II) oxygenase</fullName>
    </submittedName>
</protein>
<evidence type="ECO:0000256" key="3">
    <source>
        <dbReference type="ARBA" id="ARBA00022896"/>
    </source>
</evidence>
<feature type="domain" description="Fe2OG dioxygenase" evidence="7">
    <location>
        <begin position="99"/>
        <end position="204"/>
    </location>
</feature>
<evidence type="ECO:0000256" key="4">
    <source>
        <dbReference type="ARBA" id="ARBA00022964"/>
    </source>
</evidence>
<evidence type="ECO:0000256" key="6">
    <source>
        <dbReference type="ARBA" id="ARBA00023004"/>
    </source>
</evidence>
<dbReference type="InterPro" id="IPR044862">
    <property type="entry name" value="Pro_4_hyd_alph_FE2OG_OXY"/>
</dbReference>
<evidence type="ECO:0000256" key="1">
    <source>
        <dbReference type="ARBA" id="ARBA00001961"/>
    </source>
</evidence>
<keyword evidence="3" id="KW-0847">Vitamin C</keyword>
<dbReference type="PANTHER" id="PTHR12907:SF26">
    <property type="entry name" value="HIF PROLYL HYDROXYLASE, ISOFORM C"/>
    <property type="match status" value="1"/>
</dbReference>
<accession>A0A847SC56</accession>
<dbReference type="InterPro" id="IPR051559">
    <property type="entry name" value="HIF_prolyl_hydroxylases"/>
</dbReference>
<keyword evidence="2" id="KW-0479">Metal-binding</keyword>
<evidence type="ECO:0000313" key="9">
    <source>
        <dbReference type="Proteomes" id="UP000587991"/>
    </source>
</evidence>
<sequence length="206" mass="22869">MDLSQPDGLDRLVDALAGPGWAVTEGLLPPATVQQLRSSCLQVHAAGGFHLAGTGRASQFAVREGIRSDEVMWLDPATADAAQQAYLQRLESVRQAVNRALFMGLAEYECHFARYAAGAFYGRHLDAFQGQRSRVLSCVYYLNPDWQMDDGGALRLWLDSDEAGPYHDILPQAGTAVFFLAERFWHAVQPAQRERVSLTGWFRLRG</sequence>
<dbReference type="GO" id="GO:0031543">
    <property type="term" value="F:peptidyl-proline dioxygenase activity"/>
    <property type="evidence" value="ECO:0007669"/>
    <property type="project" value="TreeGrafter"/>
</dbReference>
<evidence type="ECO:0000256" key="5">
    <source>
        <dbReference type="ARBA" id="ARBA00023002"/>
    </source>
</evidence>
<evidence type="ECO:0000256" key="2">
    <source>
        <dbReference type="ARBA" id="ARBA00022723"/>
    </source>
</evidence>
<evidence type="ECO:0000259" key="7">
    <source>
        <dbReference type="PROSITE" id="PS51471"/>
    </source>
</evidence>
<dbReference type="GO" id="GO:0008198">
    <property type="term" value="F:ferrous iron binding"/>
    <property type="evidence" value="ECO:0007669"/>
    <property type="project" value="TreeGrafter"/>
</dbReference>
<keyword evidence="4" id="KW-0223">Dioxygenase</keyword>
<reference evidence="8 9" key="1">
    <citation type="submission" date="2020-04" db="EMBL/GenBank/DDBJ databases">
        <title>Draft genome of Leeia sp. IMCC25680.</title>
        <authorList>
            <person name="Song J."/>
            <person name="Cho J.-C."/>
        </authorList>
    </citation>
    <scope>NUCLEOTIDE SEQUENCE [LARGE SCALE GENOMIC DNA]</scope>
    <source>
        <strain evidence="8 9">IMCC25680</strain>
    </source>
</reference>
<proteinExistence type="predicted"/>
<dbReference type="Gene3D" id="2.60.120.620">
    <property type="entry name" value="q2cbj1_9rhob like domain"/>
    <property type="match status" value="1"/>
</dbReference>
<dbReference type="InterPro" id="IPR005123">
    <property type="entry name" value="Oxoglu/Fe-dep_dioxygenase_dom"/>
</dbReference>
<dbReference type="GO" id="GO:0071456">
    <property type="term" value="P:cellular response to hypoxia"/>
    <property type="evidence" value="ECO:0007669"/>
    <property type="project" value="TreeGrafter"/>
</dbReference>
<keyword evidence="5" id="KW-0560">Oxidoreductase</keyword>
<dbReference type="EMBL" id="JABAIM010000001">
    <property type="protein sequence ID" value="NLR74929.1"/>
    <property type="molecule type" value="Genomic_DNA"/>
</dbReference>
<evidence type="ECO:0000313" key="8">
    <source>
        <dbReference type="EMBL" id="NLR74929.1"/>
    </source>
</evidence>
<name>A0A847SC56_9NEIS</name>
<gene>
    <name evidence="8" type="ORF">HF682_07140</name>
</gene>
<dbReference type="RefSeq" id="WP_168876502.1">
    <property type="nucleotide sequence ID" value="NZ_JABAIM010000001.1"/>
</dbReference>
<comment type="cofactor">
    <cofactor evidence="1">
        <name>L-ascorbate</name>
        <dbReference type="ChEBI" id="CHEBI:38290"/>
    </cofactor>
</comment>